<dbReference type="HOGENOM" id="CLU_005217_0_2_1"/>
<evidence type="ECO:0000313" key="7">
    <source>
        <dbReference type="Proteomes" id="UP000030655"/>
    </source>
</evidence>
<dbReference type="Proteomes" id="UP000030655">
    <property type="component" value="Unassembled WGS sequence"/>
</dbReference>
<proteinExistence type="predicted"/>
<dbReference type="GO" id="GO:0005509">
    <property type="term" value="F:calcium ion binding"/>
    <property type="evidence" value="ECO:0007669"/>
    <property type="project" value="InterPro"/>
</dbReference>
<dbReference type="InterPro" id="IPR001715">
    <property type="entry name" value="CH_dom"/>
</dbReference>
<feature type="domain" description="Calponin-homology (CH)" evidence="4">
    <location>
        <begin position="126"/>
        <end position="233"/>
    </location>
</feature>
<keyword evidence="7" id="KW-1185">Reference proteome</keyword>
<feature type="domain" description="Calponin-homology (CH)" evidence="4">
    <location>
        <begin position="12"/>
        <end position="117"/>
    </location>
</feature>
<keyword evidence="1" id="KW-0677">Repeat</keyword>
<dbReference type="PANTHER" id="PTHR11915">
    <property type="entry name" value="SPECTRIN/FILAMIN RELATED CYTOSKELETAL PROTEIN"/>
    <property type="match status" value="1"/>
</dbReference>
<dbReference type="SMART" id="SM00033">
    <property type="entry name" value="CH"/>
    <property type="match status" value="2"/>
</dbReference>
<accession>A0A059F5J5</accession>
<keyword evidence="3" id="KW-0175">Coiled coil</keyword>
<dbReference type="PROSITE" id="PS50021">
    <property type="entry name" value="CH"/>
    <property type="match status" value="2"/>
</dbReference>
<dbReference type="EMBL" id="KK365131">
    <property type="protein sequence ID" value="KCZ82264.1"/>
    <property type="molecule type" value="Genomic_DNA"/>
</dbReference>
<reference evidence="6 7" key="2">
    <citation type="submission" date="2014-03" db="EMBL/GenBank/DDBJ databases">
        <title>The Genome Sequence of Anncaliia algerae insect isolate PRA339.</title>
        <authorList>
            <consortium name="The Broad Institute Genome Sequencing Platform"/>
            <consortium name="The Broad Institute Genome Sequencing Center for Infectious Disease"/>
            <person name="Cuomo C."/>
            <person name="Becnel J."/>
            <person name="Sanscrainte N."/>
            <person name="Walker B."/>
            <person name="Young S.K."/>
            <person name="Zeng Q."/>
            <person name="Gargeya S."/>
            <person name="Fitzgerald M."/>
            <person name="Haas B."/>
            <person name="Abouelleil A."/>
            <person name="Alvarado L."/>
            <person name="Arachchi H.M."/>
            <person name="Berlin A.M."/>
            <person name="Chapman S.B."/>
            <person name="Dewar J."/>
            <person name="Goldberg J."/>
            <person name="Griggs A."/>
            <person name="Gujja S."/>
            <person name="Hansen M."/>
            <person name="Howarth C."/>
            <person name="Imamovic A."/>
            <person name="Larimer J."/>
            <person name="McCowan C."/>
            <person name="Murphy C."/>
            <person name="Neiman D."/>
            <person name="Pearson M."/>
            <person name="Priest M."/>
            <person name="Roberts A."/>
            <person name="Saif S."/>
            <person name="Shea T."/>
            <person name="Sisk P."/>
            <person name="Sykes S."/>
            <person name="Wortman J."/>
            <person name="Nusbaum C."/>
            <person name="Birren B."/>
        </authorList>
    </citation>
    <scope>NUCLEOTIDE SEQUENCE [LARGE SCALE GENOMIC DNA]</scope>
    <source>
        <strain evidence="6 7">PRA339</strain>
    </source>
</reference>
<dbReference type="AlphaFoldDB" id="A0A059F5J5"/>
<dbReference type="VEuPathDB" id="MicrosporidiaDB:H312_00287"/>
<evidence type="ECO:0000313" key="6">
    <source>
        <dbReference type="EMBL" id="KCZ82264.1"/>
    </source>
</evidence>
<evidence type="ECO:0000256" key="2">
    <source>
        <dbReference type="ARBA" id="ARBA00023203"/>
    </source>
</evidence>
<feature type="coiled-coil region" evidence="3">
    <location>
        <begin position="359"/>
        <end position="413"/>
    </location>
</feature>
<name>A0A059F5J5_9MICR</name>
<reference evidence="7" key="1">
    <citation type="submission" date="2013-02" db="EMBL/GenBank/DDBJ databases">
        <authorList>
            <consortium name="The Broad Institute Genome Sequencing Platform"/>
            <person name="Cuomo C."/>
            <person name="Becnel J."/>
            <person name="Sanscrainte N."/>
            <person name="Walker B."/>
            <person name="Young S.K."/>
            <person name="Zeng Q."/>
            <person name="Gargeya S."/>
            <person name="Fitzgerald M."/>
            <person name="Haas B."/>
            <person name="Abouelleil A."/>
            <person name="Alvarado L."/>
            <person name="Arachchi H.M."/>
            <person name="Berlin A.M."/>
            <person name="Chapman S.B."/>
            <person name="Dewar J."/>
            <person name="Goldberg J."/>
            <person name="Griggs A."/>
            <person name="Gujja S."/>
            <person name="Hansen M."/>
            <person name="Howarth C."/>
            <person name="Imamovic A."/>
            <person name="Larimer J."/>
            <person name="McCowan C."/>
            <person name="Murphy C."/>
            <person name="Neiman D."/>
            <person name="Pearson M."/>
            <person name="Priest M."/>
            <person name="Roberts A."/>
            <person name="Saif S."/>
            <person name="Shea T."/>
            <person name="Sisk P."/>
            <person name="Sykes S."/>
            <person name="Wortman J."/>
            <person name="Nusbaum C."/>
            <person name="Birren B."/>
        </authorList>
    </citation>
    <scope>NUCLEOTIDE SEQUENCE [LARGE SCALE GENOMIC DNA]</scope>
    <source>
        <strain evidence="7">PRA339</strain>
    </source>
</reference>
<sequence>MTTQNTENTWEDVQIKTFTNWINNKLKINAHPIITDIFVDTIDGTALINLIHSITGNMITHNSSPVTKYQCLENHQYIIQFLKENNVEVVNIRPSDLVQGNRKLMLGLVWIIILKFGISGMVEENSNAKNALLAWCKAVTSPYSNVSIQNFSTSWKDGLAFNAIIHRFRPDLIGNFEDLERKDPRFNVKKAFDVAESKLGIPKLMDVEDIVDAIRPDEKSVFTYVSEYYNKFSSYENEMNSRNKISDLIKNINWSINARNDYEKRAVDFLEMFEAYKISLEDFKKFYDQFISKFKSLNEIAKILNEEFLSIKTLKDKIDLTHQLYNLKKYEAPINIRLSNLDKGILTSKVNESAHFDILSDLVKDEENIESEVKKVEEIKQLFFNTAEINDQIEHLTRKENQLKNEKVKLLVNPPLIFEEKINTLKNIQEIIKKRTNFKEKAVSLFKEHDKFNKGRLSVDDYVKCMNILGCSIGNALEDKLQNDSINYFTFDDYMSTVNNCTIENINRAQLKYELSLLGSSDNLSLSLLGLSPNDCDKLNNSGRIDLNKALNELQD</sequence>
<dbReference type="PROSITE" id="PS00020">
    <property type="entry name" value="ACTININ_2"/>
    <property type="match status" value="1"/>
</dbReference>
<dbReference type="InterPro" id="IPR002048">
    <property type="entry name" value="EF_hand_dom"/>
</dbReference>
<dbReference type="OrthoDB" id="10017054at2759"/>
<protein>
    <submittedName>
        <fullName evidence="6">Uncharacterized protein</fullName>
    </submittedName>
</protein>
<dbReference type="FunFam" id="1.10.418.10:FF:000001">
    <property type="entry name" value="Actinin alpha 1"/>
    <property type="match status" value="1"/>
</dbReference>
<dbReference type="Pfam" id="PF00307">
    <property type="entry name" value="CH"/>
    <property type="match status" value="2"/>
</dbReference>
<dbReference type="PROSITE" id="PS00019">
    <property type="entry name" value="ACTININ_1"/>
    <property type="match status" value="1"/>
</dbReference>
<evidence type="ECO:0000259" key="5">
    <source>
        <dbReference type="PROSITE" id="PS50222"/>
    </source>
</evidence>
<dbReference type="Gene3D" id="1.10.418.10">
    <property type="entry name" value="Calponin-like domain"/>
    <property type="match status" value="2"/>
</dbReference>
<evidence type="ECO:0000256" key="3">
    <source>
        <dbReference type="SAM" id="Coils"/>
    </source>
</evidence>
<dbReference type="InterPro" id="IPR036872">
    <property type="entry name" value="CH_dom_sf"/>
</dbReference>
<dbReference type="PROSITE" id="PS50222">
    <property type="entry name" value="EF_HAND_2"/>
    <property type="match status" value="1"/>
</dbReference>
<dbReference type="GO" id="GO:0003779">
    <property type="term" value="F:actin binding"/>
    <property type="evidence" value="ECO:0007669"/>
    <property type="project" value="UniProtKB-KW"/>
</dbReference>
<dbReference type="InterPro" id="IPR001589">
    <property type="entry name" value="Actinin_actin-bd_CS"/>
</dbReference>
<keyword evidence="2" id="KW-0009">Actin-binding</keyword>
<evidence type="ECO:0000256" key="1">
    <source>
        <dbReference type="ARBA" id="ARBA00022737"/>
    </source>
</evidence>
<gene>
    <name evidence="6" type="ORF">H312_00287</name>
</gene>
<organism evidence="6 7">
    <name type="scientific">Anncaliia algerae PRA339</name>
    <dbReference type="NCBI Taxonomy" id="1288291"/>
    <lineage>
        <taxon>Eukaryota</taxon>
        <taxon>Fungi</taxon>
        <taxon>Fungi incertae sedis</taxon>
        <taxon>Microsporidia</taxon>
        <taxon>Tubulinosematoidea</taxon>
        <taxon>Tubulinosematidae</taxon>
        <taxon>Anncaliia</taxon>
    </lineage>
</organism>
<feature type="domain" description="EF-hand" evidence="5">
    <location>
        <begin position="437"/>
        <end position="472"/>
    </location>
</feature>
<dbReference type="STRING" id="1288291.A0A059F5J5"/>
<evidence type="ECO:0000259" key="4">
    <source>
        <dbReference type="PROSITE" id="PS50021"/>
    </source>
</evidence>
<dbReference type="SUPFAM" id="SSF47576">
    <property type="entry name" value="Calponin-homology domain, CH-domain"/>
    <property type="match status" value="1"/>
</dbReference>